<evidence type="ECO:0000256" key="2">
    <source>
        <dbReference type="ARBA" id="ARBA00022598"/>
    </source>
</evidence>
<evidence type="ECO:0000256" key="1">
    <source>
        <dbReference type="ARBA" id="ARBA00006432"/>
    </source>
</evidence>
<dbReference type="Gene3D" id="3.40.50.12780">
    <property type="entry name" value="N-terminal domain of ligase-like"/>
    <property type="match status" value="2"/>
</dbReference>
<dbReference type="InterPro" id="IPR025110">
    <property type="entry name" value="AMP-bd_C"/>
</dbReference>
<keyword evidence="2" id="KW-0436">Ligase</keyword>
<proteinExistence type="inferred from homology"/>
<protein>
    <recommendedName>
        <fullName evidence="5">Medium-chain acyl-CoA ligase ACSF2, mitochondrial</fullName>
        <ecNumber evidence="4">6.2.1.2</ecNumber>
    </recommendedName>
</protein>
<feature type="domain" description="AMP-dependent synthetase/ligase" evidence="8">
    <location>
        <begin position="232"/>
        <end position="617"/>
    </location>
</feature>
<reference evidence="10" key="1">
    <citation type="submission" date="2021-12" db="EMBL/GenBank/DDBJ databases">
        <authorList>
            <person name="Martin H S."/>
        </authorList>
    </citation>
    <scope>NUCLEOTIDE SEQUENCE</scope>
</reference>
<dbReference type="InterPro" id="IPR042099">
    <property type="entry name" value="ANL_N_sf"/>
</dbReference>
<accession>A0A8J9Y0B2</accession>
<dbReference type="Gene3D" id="3.30.300.30">
    <property type="match status" value="2"/>
</dbReference>
<dbReference type="EMBL" id="OV170221">
    <property type="protein sequence ID" value="CAH0714219.1"/>
    <property type="molecule type" value="Genomic_DNA"/>
</dbReference>
<feature type="non-terminal residue" evidence="10">
    <location>
        <position position="758"/>
    </location>
</feature>
<evidence type="ECO:0000313" key="11">
    <source>
        <dbReference type="Proteomes" id="UP000838878"/>
    </source>
</evidence>
<organism evidence="10 11">
    <name type="scientific">Brenthis ino</name>
    <name type="common">lesser marbled fritillary</name>
    <dbReference type="NCBI Taxonomy" id="405034"/>
    <lineage>
        <taxon>Eukaryota</taxon>
        <taxon>Metazoa</taxon>
        <taxon>Ecdysozoa</taxon>
        <taxon>Arthropoda</taxon>
        <taxon>Hexapoda</taxon>
        <taxon>Insecta</taxon>
        <taxon>Pterygota</taxon>
        <taxon>Neoptera</taxon>
        <taxon>Endopterygota</taxon>
        <taxon>Lepidoptera</taxon>
        <taxon>Glossata</taxon>
        <taxon>Ditrysia</taxon>
        <taxon>Papilionoidea</taxon>
        <taxon>Nymphalidae</taxon>
        <taxon>Heliconiinae</taxon>
        <taxon>Argynnini</taxon>
        <taxon>Brenthis</taxon>
    </lineage>
</organism>
<comment type="catalytic activity">
    <reaction evidence="6">
        <text>octanoate + ATP + CoA = octanoyl-CoA + AMP + diphosphate</text>
        <dbReference type="Rhea" id="RHEA:33631"/>
        <dbReference type="ChEBI" id="CHEBI:25646"/>
        <dbReference type="ChEBI" id="CHEBI:30616"/>
        <dbReference type="ChEBI" id="CHEBI:33019"/>
        <dbReference type="ChEBI" id="CHEBI:57287"/>
        <dbReference type="ChEBI" id="CHEBI:57386"/>
        <dbReference type="ChEBI" id="CHEBI:456215"/>
    </reaction>
</comment>
<dbReference type="AlphaFoldDB" id="A0A8J9Y0B2"/>
<dbReference type="OrthoDB" id="10253115at2759"/>
<dbReference type="Proteomes" id="UP000838878">
    <property type="component" value="Chromosome 1"/>
</dbReference>
<comment type="catalytic activity">
    <reaction evidence="7">
        <text>a medium-chain fatty acid + ATP + CoA = a medium-chain fatty acyl-CoA + AMP + diphosphate</text>
        <dbReference type="Rhea" id="RHEA:48340"/>
        <dbReference type="ChEBI" id="CHEBI:30616"/>
        <dbReference type="ChEBI" id="CHEBI:33019"/>
        <dbReference type="ChEBI" id="CHEBI:57287"/>
        <dbReference type="ChEBI" id="CHEBI:59558"/>
        <dbReference type="ChEBI" id="CHEBI:90546"/>
        <dbReference type="ChEBI" id="CHEBI:456215"/>
        <dbReference type="EC" id="6.2.1.2"/>
    </reaction>
</comment>
<name>A0A8J9Y0B2_9NEOP</name>
<evidence type="ECO:0000259" key="9">
    <source>
        <dbReference type="Pfam" id="PF13193"/>
    </source>
</evidence>
<dbReference type="PANTHER" id="PTHR43201:SF5">
    <property type="entry name" value="MEDIUM-CHAIN ACYL-COA LIGASE ACSF2, MITOCHONDRIAL"/>
    <property type="match status" value="1"/>
</dbReference>
<dbReference type="PANTHER" id="PTHR43201">
    <property type="entry name" value="ACYL-COA SYNTHETASE"/>
    <property type="match status" value="1"/>
</dbReference>
<evidence type="ECO:0000256" key="6">
    <source>
        <dbReference type="ARBA" id="ARBA00047319"/>
    </source>
</evidence>
<dbReference type="SUPFAM" id="SSF56801">
    <property type="entry name" value="Acetyl-CoA synthetase-like"/>
    <property type="match status" value="2"/>
</dbReference>
<dbReference type="InterPro" id="IPR020845">
    <property type="entry name" value="AMP-binding_CS"/>
</dbReference>
<dbReference type="InterPro" id="IPR045851">
    <property type="entry name" value="AMP-bd_C_sf"/>
</dbReference>
<dbReference type="Pfam" id="PF00501">
    <property type="entry name" value="AMP-binding"/>
    <property type="match status" value="2"/>
</dbReference>
<evidence type="ECO:0000256" key="4">
    <source>
        <dbReference type="ARBA" id="ARBA00039009"/>
    </source>
</evidence>
<gene>
    <name evidence="10" type="ORF">BINO364_LOCUS1295</name>
</gene>
<feature type="domain" description="AMP-binding enzyme C-terminal" evidence="9">
    <location>
        <begin position="124"/>
        <end position="176"/>
    </location>
</feature>
<sequence>MQTNLNYKVYGLTEMAGAVFQSYPNDSMQEVSESVGYISDNTEVKVVDNNGKIVPYGTAGELMVRGYCNLLQYWEEPEMTRMALEDGWFHTGDEFKISREGYGTILSRIKDIIIRGGENIAPKEVEDCLQTHPDIIECQVIGVPDERLGEELCAIVRVRESAQITLRSIKSHCSVELVFSMKMLTKALNLLTTFKNPIHLKFVRQLRTDNGSYLHNPGSEPVSLATLGDVIAETAHKYPDRIAIRSIHEDVTITYEELISKADSIGCAFRANGFEKGDRIGIWLHNSSGWVTSLLGAARAGLISVLINPLYQSDELRFCINKTKLKGILIGDNIKNVNYDKVLHEMLPELHLSREWSLQSGNCPSLKSIITTGKEKLHGVTTLNSFIDNYRNNSEIKKYSSQIKPEDGVIIMMTSGTTGTPKCVLASHFGIVNSTYFIGQRLGLQDKHQVVCLQSPMFHALGAIGALLTALRHGSTVVMPSPMFRAVASLNALCAEKCTIIIGTPTMYTDILSYLKSDMPLSLRLALTGGAPCSLNLLKEINDRLNTHSAQAYGLSETGGPVFQSLPGDDIKRVFETVGYIADHFEVKVVNDKGEMVPFDTPGELMVRGYSNMLRYWDEPETTKKVLQDDGWLHTGDKLKISREGYGTFVCRIKEIIIRGGENIAPKEVEDFLNTHPDIIESQVIGVPDERLGEEVCAVIRVREDTSVTLENIKNHCSGKIAKFKIPKIVKVVEDYPKSSSGKILKYKIKELVESGNI</sequence>
<dbReference type="GO" id="GO:0031956">
    <property type="term" value="F:medium-chain fatty acid-CoA ligase activity"/>
    <property type="evidence" value="ECO:0007669"/>
    <property type="project" value="UniProtKB-EC"/>
</dbReference>
<evidence type="ECO:0000313" key="10">
    <source>
        <dbReference type="EMBL" id="CAH0714219.1"/>
    </source>
</evidence>
<dbReference type="PROSITE" id="PS00455">
    <property type="entry name" value="AMP_BINDING"/>
    <property type="match status" value="1"/>
</dbReference>
<evidence type="ECO:0000256" key="7">
    <source>
        <dbReference type="ARBA" id="ARBA00048277"/>
    </source>
</evidence>
<dbReference type="InterPro" id="IPR000873">
    <property type="entry name" value="AMP-dep_synth/lig_dom"/>
</dbReference>
<dbReference type="Pfam" id="PF13193">
    <property type="entry name" value="AMP-binding_C"/>
    <property type="match status" value="2"/>
</dbReference>
<evidence type="ECO:0000256" key="5">
    <source>
        <dbReference type="ARBA" id="ARBA00039638"/>
    </source>
</evidence>
<dbReference type="GO" id="GO:0006631">
    <property type="term" value="P:fatty acid metabolic process"/>
    <property type="evidence" value="ECO:0007669"/>
    <property type="project" value="TreeGrafter"/>
</dbReference>
<comment type="similarity">
    <text evidence="1">Belongs to the ATP-dependent AMP-binding enzyme family.</text>
</comment>
<feature type="domain" description="AMP-dependent synthetase/ligase" evidence="8">
    <location>
        <begin position="7"/>
        <end position="74"/>
    </location>
</feature>
<evidence type="ECO:0000256" key="3">
    <source>
        <dbReference type="ARBA" id="ARBA00037247"/>
    </source>
</evidence>
<dbReference type="FunFam" id="3.30.300.30:FF:000008">
    <property type="entry name" value="2,3-dihydroxybenzoate-AMP ligase"/>
    <property type="match status" value="1"/>
</dbReference>
<dbReference type="EC" id="6.2.1.2" evidence="4"/>
<comment type="function">
    <text evidence="3">Acyl-CoA synthases catalyze the initial reaction in fatty acid metabolism, by forming a thioester with CoA. Has some preference toward medium-chain substrates. Plays a role in adipocyte differentiation.</text>
</comment>
<evidence type="ECO:0000259" key="8">
    <source>
        <dbReference type="Pfam" id="PF00501"/>
    </source>
</evidence>
<feature type="domain" description="AMP-binding enzyme C-terminal" evidence="9">
    <location>
        <begin position="668"/>
        <end position="743"/>
    </location>
</feature>
<keyword evidence="11" id="KW-1185">Reference proteome</keyword>
<dbReference type="FunFam" id="3.40.50.12780:FF:000003">
    <property type="entry name" value="Long-chain-fatty-acid--CoA ligase FadD"/>
    <property type="match status" value="1"/>
</dbReference>